<accession>A0A0A9BS20</accession>
<organism evidence="1">
    <name type="scientific">Arundo donax</name>
    <name type="common">Giant reed</name>
    <name type="synonym">Donax arundinaceus</name>
    <dbReference type="NCBI Taxonomy" id="35708"/>
    <lineage>
        <taxon>Eukaryota</taxon>
        <taxon>Viridiplantae</taxon>
        <taxon>Streptophyta</taxon>
        <taxon>Embryophyta</taxon>
        <taxon>Tracheophyta</taxon>
        <taxon>Spermatophyta</taxon>
        <taxon>Magnoliopsida</taxon>
        <taxon>Liliopsida</taxon>
        <taxon>Poales</taxon>
        <taxon>Poaceae</taxon>
        <taxon>PACMAD clade</taxon>
        <taxon>Arundinoideae</taxon>
        <taxon>Arundineae</taxon>
        <taxon>Arundo</taxon>
    </lineage>
</organism>
<sequence length="14" mass="1713">MERKIHSPPTEMRT</sequence>
<reference evidence="1" key="1">
    <citation type="submission" date="2014-09" db="EMBL/GenBank/DDBJ databases">
        <authorList>
            <person name="Magalhaes I.L.F."/>
            <person name="Oliveira U."/>
            <person name="Santos F.R."/>
            <person name="Vidigal T.H.D.A."/>
            <person name="Brescovit A.D."/>
            <person name="Santos A.J."/>
        </authorList>
    </citation>
    <scope>NUCLEOTIDE SEQUENCE</scope>
    <source>
        <tissue evidence="1">Shoot tissue taken approximately 20 cm above the soil surface</tissue>
    </source>
</reference>
<dbReference type="EMBL" id="GBRH01232917">
    <property type="protein sequence ID" value="JAD64978.1"/>
    <property type="molecule type" value="Transcribed_RNA"/>
</dbReference>
<reference evidence="1" key="2">
    <citation type="journal article" date="2015" name="Data Brief">
        <title>Shoot transcriptome of the giant reed, Arundo donax.</title>
        <authorList>
            <person name="Barrero R.A."/>
            <person name="Guerrero F.D."/>
            <person name="Moolhuijzen P."/>
            <person name="Goolsby J.A."/>
            <person name="Tidwell J."/>
            <person name="Bellgard S.E."/>
            <person name="Bellgard M.I."/>
        </authorList>
    </citation>
    <scope>NUCLEOTIDE SEQUENCE</scope>
    <source>
        <tissue evidence="1">Shoot tissue taken approximately 20 cm above the soil surface</tissue>
    </source>
</reference>
<name>A0A0A9BS20_ARUDO</name>
<evidence type="ECO:0000313" key="1">
    <source>
        <dbReference type="EMBL" id="JAD64978.1"/>
    </source>
</evidence>
<proteinExistence type="predicted"/>
<protein>
    <submittedName>
        <fullName evidence="1">Uncharacterized protein</fullName>
    </submittedName>
</protein>